<comment type="caution">
    <text evidence="2">The sequence shown here is derived from an EMBL/GenBank/DDBJ whole genome shotgun (WGS) entry which is preliminary data.</text>
</comment>
<name>A0A2S9YWJ7_9BACT</name>
<feature type="transmembrane region" description="Helical" evidence="1">
    <location>
        <begin position="6"/>
        <end position="25"/>
    </location>
</feature>
<keyword evidence="1" id="KW-0812">Transmembrane</keyword>
<organism evidence="2 3">
    <name type="scientific">Enhygromyxa salina</name>
    <dbReference type="NCBI Taxonomy" id="215803"/>
    <lineage>
        <taxon>Bacteria</taxon>
        <taxon>Pseudomonadati</taxon>
        <taxon>Myxococcota</taxon>
        <taxon>Polyangia</taxon>
        <taxon>Nannocystales</taxon>
        <taxon>Nannocystaceae</taxon>
        <taxon>Enhygromyxa</taxon>
    </lineage>
</organism>
<proteinExistence type="predicted"/>
<feature type="transmembrane region" description="Helical" evidence="1">
    <location>
        <begin position="225"/>
        <end position="248"/>
    </location>
</feature>
<keyword evidence="1" id="KW-0472">Membrane</keyword>
<gene>
    <name evidence="2" type="ORF">ENSA7_08060</name>
</gene>
<sequence length="268" mass="28659">MAALALAVFWIHVLLIAAAAGQDLIELARLRRSLRPLTSPREAWVGLLRATVVRGDGPAGALASNVVEQVGRGKGDGKLYFSDAAHRSELHGGEIELADGVRVELVATDAAGVWPDLAARAAAAAPSSSAQITEAEPQARRAKGYPRRVEVELVEGQPVWIAGRWTHADRWQVEPGLAGGLLISAIDPRRWLARKCWIIVSFIVGEIVIAAACTLAATWPPLFDWVSMLGAGAALGFFLAVQPVGVSLNESVRTPDRAYLRGSWTRTP</sequence>
<evidence type="ECO:0000313" key="3">
    <source>
        <dbReference type="Proteomes" id="UP000238823"/>
    </source>
</evidence>
<dbReference type="EMBL" id="PVNL01000020">
    <property type="protein sequence ID" value="PRQ09481.1"/>
    <property type="molecule type" value="Genomic_DNA"/>
</dbReference>
<feature type="transmembrane region" description="Helical" evidence="1">
    <location>
        <begin position="196"/>
        <end position="219"/>
    </location>
</feature>
<dbReference type="AlphaFoldDB" id="A0A2S9YWJ7"/>
<accession>A0A2S9YWJ7</accession>
<evidence type="ECO:0000313" key="2">
    <source>
        <dbReference type="EMBL" id="PRQ09481.1"/>
    </source>
</evidence>
<reference evidence="2 3" key="1">
    <citation type="submission" date="2018-03" db="EMBL/GenBank/DDBJ databases">
        <title>Draft Genome Sequences of the Obligatory Marine Myxobacteria Enhygromyxa salina SWB007.</title>
        <authorList>
            <person name="Poehlein A."/>
            <person name="Moghaddam J.A."/>
            <person name="Harms H."/>
            <person name="Alanjari M."/>
            <person name="Koenig G.M."/>
            <person name="Daniel R."/>
            <person name="Schaeberle T.F."/>
        </authorList>
    </citation>
    <scope>NUCLEOTIDE SEQUENCE [LARGE SCALE GENOMIC DNA]</scope>
    <source>
        <strain evidence="2 3">SWB007</strain>
    </source>
</reference>
<protein>
    <submittedName>
        <fullName evidence="2">Uncharacterized protein</fullName>
    </submittedName>
</protein>
<evidence type="ECO:0000256" key="1">
    <source>
        <dbReference type="SAM" id="Phobius"/>
    </source>
</evidence>
<dbReference type="Proteomes" id="UP000238823">
    <property type="component" value="Unassembled WGS sequence"/>
</dbReference>
<keyword evidence="1" id="KW-1133">Transmembrane helix</keyword>